<feature type="compositionally biased region" description="Basic and acidic residues" evidence="1">
    <location>
        <begin position="63"/>
        <end position="72"/>
    </location>
</feature>
<evidence type="ECO:0000256" key="1">
    <source>
        <dbReference type="SAM" id="MobiDB-lite"/>
    </source>
</evidence>
<keyword evidence="2" id="KW-0378">Hydrolase</keyword>
<protein>
    <submittedName>
        <fullName evidence="2">ATP-dependent Clp protease adaptor protein ClpS containing protein</fullName>
    </submittedName>
</protein>
<name>A0A0A8ZW42_ARUDO</name>
<reference evidence="2" key="2">
    <citation type="journal article" date="2015" name="Data Brief">
        <title>Shoot transcriptome of the giant reed, Arundo donax.</title>
        <authorList>
            <person name="Barrero R.A."/>
            <person name="Guerrero F.D."/>
            <person name="Moolhuijzen P."/>
            <person name="Goolsby J.A."/>
            <person name="Tidwell J."/>
            <person name="Bellgard S.E."/>
            <person name="Bellgard M.I."/>
        </authorList>
    </citation>
    <scope>NUCLEOTIDE SEQUENCE</scope>
    <source>
        <tissue evidence="2">Shoot tissue taken approximately 20 cm above the soil surface</tissue>
    </source>
</reference>
<feature type="region of interest" description="Disordered" evidence="1">
    <location>
        <begin position="23"/>
        <end position="83"/>
    </location>
</feature>
<dbReference type="GO" id="GO:0006508">
    <property type="term" value="P:proteolysis"/>
    <property type="evidence" value="ECO:0007669"/>
    <property type="project" value="UniProtKB-KW"/>
</dbReference>
<dbReference type="GO" id="GO:0008233">
    <property type="term" value="F:peptidase activity"/>
    <property type="evidence" value="ECO:0007669"/>
    <property type="project" value="UniProtKB-KW"/>
</dbReference>
<organism evidence="2">
    <name type="scientific">Arundo donax</name>
    <name type="common">Giant reed</name>
    <name type="synonym">Donax arundinaceus</name>
    <dbReference type="NCBI Taxonomy" id="35708"/>
    <lineage>
        <taxon>Eukaryota</taxon>
        <taxon>Viridiplantae</taxon>
        <taxon>Streptophyta</taxon>
        <taxon>Embryophyta</taxon>
        <taxon>Tracheophyta</taxon>
        <taxon>Spermatophyta</taxon>
        <taxon>Magnoliopsida</taxon>
        <taxon>Liliopsida</taxon>
        <taxon>Poales</taxon>
        <taxon>Poaceae</taxon>
        <taxon>PACMAD clade</taxon>
        <taxon>Arundinoideae</taxon>
        <taxon>Arundineae</taxon>
        <taxon>Arundo</taxon>
    </lineage>
</organism>
<sequence length="83" mass="8914">MEATVPSRIALSAASLLPRRHAVAGDRSSVYRGRYQSSPISMSGKGGGVLDRPIEKVSPGRQSESDVKKKTQNDTSIPRHPAQ</sequence>
<dbReference type="AlphaFoldDB" id="A0A0A8ZW42"/>
<keyword evidence="2" id="KW-0645">Protease</keyword>
<accession>A0A0A8ZW42</accession>
<evidence type="ECO:0000313" key="2">
    <source>
        <dbReference type="EMBL" id="JAD41948.1"/>
    </source>
</evidence>
<dbReference type="EMBL" id="GBRH01255947">
    <property type="protein sequence ID" value="JAD41948.1"/>
    <property type="molecule type" value="Transcribed_RNA"/>
</dbReference>
<reference evidence="2" key="1">
    <citation type="submission" date="2014-09" db="EMBL/GenBank/DDBJ databases">
        <authorList>
            <person name="Magalhaes I.L.F."/>
            <person name="Oliveira U."/>
            <person name="Santos F.R."/>
            <person name="Vidigal T.H.D.A."/>
            <person name="Brescovit A.D."/>
            <person name="Santos A.J."/>
        </authorList>
    </citation>
    <scope>NUCLEOTIDE SEQUENCE</scope>
    <source>
        <tissue evidence="2">Shoot tissue taken approximately 20 cm above the soil surface</tissue>
    </source>
</reference>
<proteinExistence type="predicted"/>